<organism evidence="1">
    <name type="scientific">uncultured Sulfurovum sp</name>
    <dbReference type="NCBI Taxonomy" id="269237"/>
    <lineage>
        <taxon>Bacteria</taxon>
        <taxon>Pseudomonadati</taxon>
        <taxon>Campylobacterota</taxon>
        <taxon>Epsilonproteobacteria</taxon>
        <taxon>Campylobacterales</taxon>
        <taxon>Sulfurovaceae</taxon>
        <taxon>Sulfurovum</taxon>
        <taxon>environmental samples</taxon>
    </lineage>
</organism>
<evidence type="ECO:0000313" key="1">
    <source>
        <dbReference type="EMBL" id="CAA6827366.1"/>
    </source>
</evidence>
<accession>A0A6S6UH47</accession>
<protein>
    <submittedName>
        <fullName evidence="1">Uncharacterized protein</fullName>
    </submittedName>
</protein>
<gene>
    <name evidence="1" type="ORF">HELGO_WM27084</name>
</gene>
<name>A0A6S6UH47_9BACT</name>
<dbReference type="EMBL" id="CACVAZ010000220">
    <property type="protein sequence ID" value="CAA6827366.1"/>
    <property type="molecule type" value="Genomic_DNA"/>
</dbReference>
<proteinExistence type="predicted"/>
<dbReference type="SUPFAM" id="SSF51004">
    <property type="entry name" value="C-terminal (heme d1) domain of cytochrome cd1-nitrite reductase"/>
    <property type="match status" value="1"/>
</dbReference>
<sequence>MKTLKEKTTDKKDKNVENIGSFQKEDSCARHPRFLEKLKIPQPIAIDLSQKQHKGLAFLYGQGLRHSLHLKTWEKFDYFSTYALDSKGNMFLTPMPFISVKEKTFDFQKNIYKLDTNSGKLSVWMTLEDVHAGSNNPFGIISLAYDCDDHTLWVSAIDETSYKENAGVIYHIEIKTKKILQTLNGIDALTLQVVRSDKAKYLLVGNARKNELNALEIKAQKLSSKVLTLASLADSHEHIRKIKVRSKNVLELQSIPFSYTLIAETSQNDDRKYYDLKWNEGISSWTLSLR</sequence>
<dbReference type="AlphaFoldDB" id="A0A6S6UH47"/>
<dbReference type="InterPro" id="IPR011048">
    <property type="entry name" value="Haem_d1_sf"/>
</dbReference>
<reference evidence="1" key="1">
    <citation type="submission" date="2020-01" db="EMBL/GenBank/DDBJ databases">
        <authorList>
            <person name="Meier V. D."/>
            <person name="Meier V D."/>
        </authorList>
    </citation>
    <scope>NUCLEOTIDE SEQUENCE</scope>
    <source>
        <strain evidence="1">HLG_WM_MAG_02</strain>
    </source>
</reference>